<dbReference type="KEGG" id="vg:9887682"/>
<reference evidence="2 3" key="1">
    <citation type="journal article" date="2010" name="Proc. Natl. Acad. Sci. U.S.A.">
        <title>Giant virus with a remarkable complement of genes infects marine zooplankton.</title>
        <authorList>
            <person name="Fischer M.G."/>
            <person name="Allen M.J."/>
            <person name="Wilson W.H."/>
            <person name="Suttle C.A."/>
        </authorList>
    </citation>
    <scope>NUCLEOTIDE SEQUENCE [LARGE SCALE GENOMIC DNA]</scope>
    <source>
        <strain evidence="2 3">BV-PW1</strain>
    </source>
</reference>
<dbReference type="GeneID" id="9887682"/>
<name>E3T550_CROVB</name>
<feature type="region of interest" description="Disordered" evidence="1">
    <location>
        <begin position="39"/>
        <end position="82"/>
    </location>
</feature>
<evidence type="ECO:0000313" key="3">
    <source>
        <dbReference type="Proteomes" id="UP000029781"/>
    </source>
</evidence>
<dbReference type="Proteomes" id="UP000029781">
    <property type="component" value="Segment"/>
</dbReference>
<feature type="compositionally biased region" description="Polar residues" evidence="1">
    <location>
        <begin position="43"/>
        <end position="63"/>
    </location>
</feature>
<organism evidence="2 3">
    <name type="scientific">Cafeteria roenbergensis virus (strain BV-PW1)</name>
    <name type="common">CroV</name>
    <dbReference type="NCBI Taxonomy" id="693272"/>
    <lineage>
        <taxon>Viruses</taxon>
        <taxon>Varidnaviria</taxon>
        <taxon>Bamfordvirae</taxon>
        <taxon>Nucleocytoviricota</taxon>
        <taxon>Megaviricetes</taxon>
        <taxon>Imitervirales</taxon>
        <taxon>Mimiviridae</taxon>
        <taxon>Aliimimivirinae</taxon>
        <taxon>Rheavirus</taxon>
        <taxon>Rheavirus sinusmexicani</taxon>
    </lineage>
</organism>
<evidence type="ECO:0000256" key="1">
    <source>
        <dbReference type="SAM" id="MobiDB-lite"/>
    </source>
</evidence>
<protein>
    <submittedName>
        <fullName evidence="2">Uncharacterized protein</fullName>
    </submittedName>
</protein>
<sequence>MKITTLSSIHKKYIKKYGAKKAADKFNLNLTKAKSYENKFKSDSYQGKRTLKKSNMNDDSSIFNDDEPLKEDTYQEPPQQNNGINSIGSVLGFGAEDLNGSMSAPGMNYSGTNTGMPMGGMSGLPMGGMSGLPMGGMSGVSMDGTQGITGMGGMQEPMGGMPGMGGMQEPMGGMPGMGGMPMGGMPVMGGMPMGGMPNMSMGMPGMFQGKNIDPLLVEVAAPVQNWNGNMGKIDSLPLYSNNINNLAGGGNKKIDLSKLAFF</sequence>
<dbReference type="RefSeq" id="YP_003969912.1">
    <property type="nucleotide sequence ID" value="NC_014637.1"/>
</dbReference>
<accession>E3T550</accession>
<keyword evidence="3" id="KW-1185">Reference proteome</keyword>
<gene>
    <name evidence="2" type="ORF">crov280</name>
</gene>
<dbReference type="EMBL" id="GU244497">
    <property type="protein sequence ID" value="ADO67313.1"/>
    <property type="molecule type" value="Genomic_DNA"/>
</dbReference>
<proteinExistence type="predicted"/>
<evidence type="ECO:0000313" key="2">
    <source>
        <dbReference type="EMBL" id="ADO67313.1"/>
    </source>
</evidence>
<organismHost>
    <name type="scientific">Cafeteria roenbergensis</name>
    <name type="common">Marine flagellate</name>
    <dbReference type="NCBI Taxonomy" id="33653"/>
</organismHost>